<dbReference type="SUPFAM" id="SSF53474">
    <property type="entry name" value="alpha/beta-Hydrolases"/>
    <property type="match status" value="1"/>
</dbReference>
<dbReference type="Proteomes" id="UP000546642">
    <property type="component" value="Unassembled WGS sequence"/>
</dbReference>
<dbReference type="PANTHER" id="PTHR46438">
    <property type="entry name" value="ALPHA/BETA-HYDROLASES SUPERFAMILY PROTEIN"/>
    <property type="match status" value="1"/>
</dbReference>
<gene>
    <name evidence="2" type="ORF">HNR23_002754</name>
</gene>
<evidence type="ECO:0000313" key="3">
    <source>
        <dbReference type="Proteomes" id="UP000546642"/>
    </source>
</evidence>
<protein>
    <submittedName>
        <fullName evidence="2">Pimeloyl-ACP methyl ester carboxylesterase</fullName>
    </submittedName>
</protein>
<dbReference type="PANTHER" id="PTHR46438:SF11">
    <property type="entry name" value="LIPASE-RELATED"/>
    <property type="match status" value="1"/>
</dbReference>
<dbReference type="EMBL" id="JACHDS010000001">
    <property type="protein sequence ID" value="MBB6172694.1"/>
    <property type="molecule type" value="Genomic_DNA"/>
</dbReference>
<evidence type="ECO:0000313" key="2">
    <source>
        <dbReference type="EMBL" id="MBB6172694.1"/>
    </source>
</evidence>
<dbReference type="Gene3D" id="3.40.50.1820">
    <property type="entry name" value="alpha/beta hydrolase"/>
    <property type="match status" value="1"/>
</dbReference>
<dbReference type="InterPro" id="IPR000073">
    <property type="entry name" value="AB_hydrolase_1"/>
</dbReference>
<sequence length="275" mass="28985">MDRTRIVYERGGSGSPVVLLHGLGHRRQAWYPVMGPLMERHEVYALDLPGFGDSPAPDGGRAYDVPSLVEAVRRICADLGLRRPHLVGNSLGGAIALELGAAGVAASVTALSPIGFNGRPAGAGARVLARAAQLAAFVPTPMLQAAADSPPGRALARRMLRGEVSDPADRHLAFDARAIAAGSAYVRLAPYAAAYTFSAPEVPCPVTVAWGDRDRLLPPSGARRALRRIPHARQVVLLGCGHIPMSESPRIVAAEILRTIGDTRSRGGFLSPPLR</sequence>
<dbReference type="Pfam" id="PF12697">
    <property type="entry name" value="Abhydrolase_6"/>
    <property type="match status" value="1"/>
</dbReference>
<feature type="domain" description="AB hydrolase-1" evidence="1">
    <location>
        <begin position="17"/>
        <end position="254"/>
    </location>
</feature>
<reference evidence="2 3" key="1">
    <citation type="submission" date="2020-08" db="EMBL/GenBank/DDBJ databases">
        <title>Sequencing the genomes of 1000 actinobacteria strains.</title>
        <authorList>
            <person name="Klenk H.-P."/>
        </authorList>
    </citation>
    <scope>NUCLEOTIDE SEQUENCE [LARGE SCALE GENOMIC DNA]</scope>
    <source>
        <strain evidence="2 3">DSM 46659</strain>
    </source>
</reference>
<proteinExistence type="predicted"/>
<dbReference type="PRINTS" id="PR00111">
    <property type="entry name" value="ABHYDROLASE"/>
</dbReference>
<evidence type="ECO:0000259" key="1">
    <source>
        <dbReference type="Pfam" id="PF12697"/>
    </source>
</evidence>
<accession>A0A7W9YIF3</accession>
<comment type="caution">
    <text evidence="2">The sequence shown here is derived from an EMBL/GenBank/DDBJ whole genome shotgun (WGS) entry which is preliminary data.</text>
</comment>
<dbReference type="AlphaFoldDB" id="A0A7W9YIF3"/>
<dbReference type="InterPro" id="IPR029058">
    <property type="entry name" value="AB_hydrolase_fold"/>
</dbReference>
<dbReference type="RefSeq" id="WP_184075957.1">
    <property type="nucleotide sequence ID" value="NZ_JACHDS010000001.1"/>
</dbReference>
<organism evidence="2 3">
    <name type="scientific">Nocardiopsis mwathae</name>
    <dbReference type="NCBI Taxonomy" id="1472723"/>
    <lineage>
        <taxon>Bacteria</taxon>
        <taxon>Bacillati</taxon>
        <taxon>Actinomycetota</taxon>
        <taxon>Actinomycetes</taxon>
        <taxon>Streptosporangiales</taxon>
        <taxon>Nocardiopsidaceae</taxon>
        <taxon>Nocardiopsis</taxon>
    </lineage>
</organism>
<dbReference type="GO" id="GO:0003824">
    <property type="term" value="F:catalytic activity"/>
    <property type="evidence" value="ECO:0007669"/>
    <property type="project" value="UniProtKB-ARBA"/>
</dbReference>
<name>A0A7W9YIF3_9ACTN</name>
<keyword evidence="3" id="KW-1185">Reference proteome</keyword>